<protein>
    <recommendedName>
        <fullName evidence="4">Lipoprotein</fullName>
    </recommendedName>
</protein>
<dbReference type="EMBL" id="BMTD01000001">
    <property type="protein sequence ID" value="GGU74187.1"/>
    <property type="molecule type" value="Genomic_DNA"/>
</dbReference>
<feature type="chain" id="PRO_5037410560" description="Lipoprotein" evidence="1">
    <location>
        <begin position="24"/>
        <end position="149"/>
    </location>
</feature>
<dbReference type="AlphaFoldDB" id="A0A918I568"/>
<dbReference type="PROSITE" id="PS51257">
    <property type="entry name" value="PROKAR_LIPOPROTEIN"/>
    <property type="match status" value="1"/>
</dbReference>
<proteinExistence type="predicted"/>
<reference evidence="2" key="2">
    <citation type="submission" date="2020-09" db="EMBL/GenBank/DDBJ databases">
        <authorList>
            <person name="Sun Q."/>
            <person name="Ohkuma M."/>
        </authorList>
    </citation>
    <scope>NUCLEOTIDE SEQUENCE</scope>
    <source>
        <strain evidence="2">JCM 4369</strain>
    </source>
</reference>
<accession>A0A918I568</accession>
<name>A0A918I568_9ACTN</name>
<evidence type="ECO:0000256" key="1">
    <source>
        <dbReference type="SAM" id="SignalP"/>
    </source>
</evidence>
<feature type="signal peptide" evidence="1">
    <location>
        <begin position="1"/>
        <end position="23"/>
    </location>
</feature>
<evidence type="ECO:0008006" key="4">
    <source>
        <dbReference type="Google" id="ProtNLM"/>
    </source>
</evidence>
<sequence length="149" mass="15780">MRPKLTGAAVVTLALSAVLTACAGGRDSADYQTDYANHPPLRVTGHPSTGSLETVQKLVWRLADGDADAVAALNTEGGDAGPAARAWIRAYGKAARDEVSADFRDEGSVRQDVVLRFSGPRRTQELTVRIGKGDAWGVVLSGPEPRRQP</sequence>
<reference evidence="2" key="1">
    <citation type="journal article" date="2014" name="Int. J. Syst. Evol. Microbiol.">
        <title>Complete genome sequence of Corynebacterium casei LMG S-19264T (=DSM 44701T), isolated from a smear-ripened cheese.</title>
        <authorList>
            <consortium name="US DOE Joint Genome Institute (JGI-PGF)"/>
            <person name="Walter F."/>
            <person name="Albersmeier A."/>
            <person name="Kalinowski J."/>
            <person name="Ruckert C."/>
        </authorList>
    </citation>
    <scope>NUCLEOTIDE SEQUENCE</scope>
    <source>
        <strain evidence="2">JCM 4369</strain>
    </source>
</reference>
<dbReference type="Proteomes" id="UP000618795">
    <property type="component" value="Unassembled WGS sequence"/>
</dbReference>
<dbReference type="RefSeq" id="WP_191870753.1">
    <property type="nucleotide sequence ID" value="NZ_BMTD01000001.1"/>
</dbReference>
<gene>
    <name evidence="2" type="ORF">GCM10010260_02520</name>
</gene>
<keyword evidence="1" id="KW-0732">Signal</keyword>
<comment type="caution">
    <text evidence="2">The sequence shown here is derived from an EMBL/GenBank/DDBJ whole genome shotgun (WGS) entry which is preliminary data.</text>
</comment>
<evidence type="ECO:0000313" key="2">
    <source>
        <dbReference type="EMBL" id="GGU74187.1"/>
    </source>
</evidence>
<organism evidence="2 3">
    <name type="scientific">Streptomyces filipinensis</name>
    <dbReference type="NCBI Taxonomy" id="66887"/>
    <lineage>
        <taxon>Bacteria</taxon>
        <taxon>Bacillati</taxon>
        <taxon>Actinomycetota</taxon>
        <taxon>Actinomycetes</taxon>
        <taxon>Kitasatosporales</taxon>
        <taxon>Streptomycetaceae</taxon>
        <taxon>Streptomyces</taxon>
    </lineage>
</organism>
<keyword evidence="3" id="KW-1185">Reference proteome</keyword>
<evidence type="ECO:0000313" key="3">
    <source>
        <dbReference type="Proteomes" id="UP000618795"/>
    </source>
</evidence>